<reference evidence="1 2" key="1">
    <citation type="journal article" date="2023" name="Sci. Data">
        <title>Genome assembly of the Korean intertidal mud-creeper Batillaria attramentaria.</title>
        <authorList>
            <person name="Patra A.K."/>
            <person name="Ho P.T."/>
            <person name="Jun S."/>
            <person name="Lee S.J."/>
            <person name="Kim Y."/>
            <person name="Won Y.J."/>
        </authorList>
    </citation>
    <scope>NUCLEOTIDE SEQUENCE [LARGE SCALE GENOMIC DNA]</scope>
    <source>
        <strain evidence="1">Wonlab-2016</strain>
    </source>
</reference>
<feature type="non-terminal residue" evidence="1">
    <location>
        <position position="102"/>
    </location>
</feature>
<feature type="non-terminal residue" evidence="1">
    <location>
        <position position="1"/>
    </location>
</feature>
<dbReference type="EMBL" id="JACVVK020000045">
    <property type="protein sequence ID" value="KAK7499286.1"/>
    <property type="molecule type" value="Genomic_DNA"/>
</dbReference>
<protein>
    <submittedName>
        <fullName evidence="1">Uncharacterized protein</fullName>
    </submittedName>
</protein>
<dbReference type="Proteomes" id="UP001519460">
    <property type="component" value="Unassembled WGS sequence"/>
</dbReference>
<organism evidence="1 2">
    <name type="scientific">Batillaria attramentaria</name>
    <dbReference type="NCBI Taxonomy" id="370345"/>
    <lineage>
        <taxon>Eukaryota</taxon>
        <taxon>Metazoa</taxon>
        <taxon>Spiralia</taxon>
        <taxon>Lophotrochozoa</taxon>
        <taxon>Mollusca</taxon>
        <taxon>Gastropoda</taxon>
        <taxon>Caenogastropoda</taxon>
        <taxon>Sorbeoconcha</taxon>
        <taxon>Cerithioidea</taxon>
        <taxon>Batillariidae</taxon>
        <taxon>Batillaria</taxon>
    </lineage>
</organism>
<accession>A0ABD0LIG3</accession>
<evidence type="ECO:0000313" key="1">
    <source>
        <dbReference type="EMBL" id="KAK7499286.1"/>
    </source>
</evidence>
<comment type="caution">
    <text evidence="1">The sequence shown here is derived from an EMBL/GenBank/DDBJ whole genome shotgun (WGS) entry which is preliminary data.</text>
</comment>
<evidence type="ECO:0000313" key="2">
    <source>
        <dbReference type="Proteomes" id="UP001519460"/>
    </source>
</evidence>
<name>A0ABD0LIG3_9CAEN</name>
<keyword evidence="2" id="KW-1185">Reference proteome</keyword>
<dbReference type="AlphaFoldDB" id="A0ABD0LIG3"/>
<gene>
    <name evidence="1" type="ORF">BaRGS_00009546</name>
</gene>
<sequence length="102" mass="11112">PTTPDARSLEPRESLYEVANVTHKPVPKLNKLVSSMFSRSCIEQPISRSDHLMSGHGTLTGLTSGLKVISQSHLSVTTGLRDSHESPAPRQCIFSCISKARL</sequence>
<proteinExistence type="predicted"/>